<proteinExistence type="predicted"/>
<keyword evidence="4" id="KW-1185">Reference proteome</keyword>
<name>A0A4R6JB08_9ACTN</name>
<comment type="caution">
    <text evidence="3">The sequence shown here is derived from an EMBL/GenBank/DDBJ whole genome shotgun (WGS) entry which is preliminary data.</text>
</comment>
<dbReference type="Proteomes" id="UP000294901">
    <property type="component" value="Unassembled WGS sequence"/>
</dbReference>
<accession>A0A4R6JB08</accession>
<sequence>MALISTGPPLVIHEGWQGLPVAVAAVLYAAYLLLGKRWPRLRRRRVSPARPARLPTATTASPPTATSASPPAATPAAATPDTPAAAPAEAPRPEPAPAPADADADAVIGEVQPKRVEQ</sequence>
<evidence type="ECO:0000313" key="4">
    <source>
        <dbReference type="Proteomes" id="UP000294901"/>
    </source>
</evidence>
<keyword evidence="2" id="KW-0812">Transmembrane</keyword>
<gene>
    <name evidence="3" type="ORF">C8E87_8173</name>
</gene>
<evidence type="ECO:0000313" key="3">
    <source>
        <dbReference type="EMBL" id="TDO32702.1"/>
    </source>
</evidence>
<protein>
    <submittedName>
        <fullName evidence="3">Uncharacterized protein</fullName>
    </submittedName>
</protein>
<dbReference type="AlphaFoldDB" id="A0A4R6JB08"/>
<keyword evidence="2" id="KW-1133">Transmembrane helix</keyword>
<evidence type="ECO:0000256" key="1">
    <source>
        <dbReference type="SAM" id="MobiDB-lite"/>
    </source>
</evidence>
<organism evidence="3 4">
    <name type="scientific">Paractinoplanes brasiliensis</name>
    <dbReference type="NCBI Taxonomy" id="52695"/>
    <lineage>
        <taxon>Bacteria</taxon>
        <taxon>Bacillati</taxon>
        <taxon>Actinomycetota</taxon>
        <taxon>Actinomycetes</taxon>
        <taxon>Micromonosporales</taxon>
        <taxon>Micromonosporaceae</taxon>
        <taxon>Paractinoplanes</taxon>
    </lineage>
</organism>
<feature type="transmembrane region" description="Helical" evidence="2">
    <location>
        <begin position="15"/>
        <end position="34"/>
    </location>
</feature>
<evidence type="ECO:0000256" key="2">
    <source>
        <dbReference type="SAM" id="Phobius"/>
    </source>
</evidence>
<reference evidence="3 4" key="1">
    <citation type="submission" date="2019-03" db="EMBL/GenBank/DDBJ databases">
        <title>Sequencing the genomes of 1000 actinobacteria strains.</title>
        <authorList>
            <person name="Klenk H.-P."/>
        </authorList>
    </citation>
    <scope>NUCLEOTIDE SEQUENCE [LARGE SCALE GENOMIC DNA]</scope>
    <source>
        <strain evidence="3 4">DSM 43805</strain>
    </source>
</reference>
<feature type="compositionally biased region" description="Low complexity" evidence="1">
    <location>
        <begin position="48"/>
        <end position="89"/>
    </location>
</feature>
<feature type="region of interest" description="Disordered" evidence="1">
    <location>
        <begin position="42"/>
        <end position="118"/>
    </location>
</feature>
<dbReference type="EMBL" id="SNWR01000002">
    <property type="protein sequence ID" value="TDO32702.1"/>
    <property type="molecule type" value="Genomic_DNA"/>
</dbReference>
<keyword evidence="2" id="KW-0472">Membrane</keyword>